<dbReference type="InterPro" id="IPR002938">
    <property type="entry name" value="FAD-bd"/>
</dbReference>
<keyword evidence="3" id="KW-0274">FAD</keyword>
<dbReference type="SUPFAM" id="SSF54373">
    <property type="entry name" value="FAD-linked reductases, C-terminal domain"/>
    <property type="match status" value="1"/>
</dbReference>
<evidence type="ECO:0000259" key="6">
    <source>
        <dbReference type="Pfam" id="PF01494"/>
    </source>
</evidence>
<dbReference type="Gene3D" id="3.50.50.60">
    <property type="entry name" value="FAD/NAD(P)-binding domain"/>
    <property type="match status" value="2"/>
</dbReference>
<dbReference type="InterPro" id="IPR050493">
    <property type="entry name" value="FAD-dep_Monooxygenase_BioMet"/>
</dbReference>
<evidence type="ECO:0000256" key="5">
    <source>
        <dbReference type="ARBA" id="ARBA00023033"/>
    </source>
</evidence>
<comment type="cofactor">
    <cofactor evidence="1">
        <name>FAD</name>
        <dbReference type="ChEBI" id="CHEBI:57692"/>
    </cofactor>
</comment>
<protein>
    <submittedName>
        <fullName evidence="7">FAD binding domain-containing protein</fullName>
    </submittedName>
</protein>
<feature type="domain" description="FAD-binding" evidence="6">
    <location>
        <begin position="234"/>
        <end position="308"/>
    </location>
</feature>
<reference evidence="7 8" key="1">
    <citation type="submission" date="2019-03" db="EMBL/GenBank/DDBJ databases">
        <title>Genomic Encyclopedia of Type Strains, Phase IV (KMG-IV): sequencing the most valuable type-strain genomes for metagenomic binning, comparative biology and taxonomic classification.</title>
        <authorList>
            <person name="Goeker M."/>
        </authorList>
    </citation>
    <scope>NUCLEOTIDE SEQUENCE [LARGE SCALE GENOMIC DNA]</scope>
    <source>
        <strain evidence="7 8">DSM 44496</strain>
    </source>
</reference>
<keyword evidence="4" id="KW-0560">Oxidoreductase</keyword>
<evidence type="ECO:0000313" key="8">
    <source>
        <dbReference type="Proteomes" id="UP000295087"/>
    </source>
</evidence>
<dbReference type="PANTHER" id="PTHR13789">
    <property type="entry name" value="MONOOXYGENASE"/>
    <property type="match status" value="1"/>
</dbReference>
<evidence type="ECO:0000256" key="4">
    <source>
        <dbReference type="ARBA" id="ARBA00023002"/>
    </source>
</evidence>
<keyword evidence="5" id="KW-0503">Monooxygenase</keyword>
<keyword evidence="8" id="KW-1185">Reference proteome</keyword>
<evidence type="ECO:0000256" key="1">
    <source>
        <dbReference type="ARBA" id="ARBA00001974"/>
    </source>
</evidence>
<organism evidence="7 8">
    <name type="scientific">Nocardia ignorata</name>
    <dbReference type="NCBI Taxonomy" id="145285"/>
    <lineage>
        <taxon>Bacteria</taxon>
        <taxon>Bacillati</taxon>
        <taxon>Actinomycetota</taxon>
        <taxon>Actinomycetes</taxon>
        <taxon>Mycobacteriales</taxon>
        <taxon>Nocardiaceae</taxon>
        <taxon>Nocardia</taxon>
    </lineage>
</organism>
<proteinExistence type="predicted"/>
<comment type="caution">
    <text evidence="7">The sequence shown here is derived from an EMBL/GenBank/DDBJ whole genome shotgun (WGS) entry which is preliminary data.</text>
</comment>
<dbReference type="SUPFAM" id="SSF51905">
    <property type="entry name" value="FAD/NAD(P)-binding domain"/>
    <property type="match status" value="1"/>
</dbReference>
<dbReference type="Pfam" id="PF01494">
    <property type="entry name" value="FAD_binding_3"/>
    <property type="match status" value="1"/>
</dbReference>
<dbReference type="AlphaFoldDB" id="A0A4R6PI74"/>
<dbReference type="Proteomes" id="UP000295087">
    <property type="component" value="Unassembled WGS sequence"/>
</dbReference>
<evidence type="ECO:0000313" key="7">
    <source>
        <dbReference type="EMBL" id="TDP37787.1"/>
    </source>
</evidence>
<evidence type="ECO:0000256" key="2">
    <source>
        <dbReference type="ARBA" id="ARBA00022630"/>
    </source>
</evidence>
<evidence type="ECO:0000256" key="3">
    <source>
        <dbReference type="ARBA" id="ARBA00022827"/>
    </source>
</evidence>
<dbReference type="PANTHER" id="PTHR13789:SF318">
    <property type="entry name" value="GERANYLGERANYL DIPHOSPHATE REDUCTASE"/>
    <property type="match status" value="1"/>
</dbReference>
<sequence length="328" mass="35878">MTVLERTSGRTQRGVAILVSGAGLRRALGRQAREIVGTALGPASMRQGVYPHSWWDVYSALRAAADAEPLVTVVENVHIVEVGQDDITAWAREADGSTWTGDVLLGADGYRSVVRRWVDRARPVADYAGYVVWLGQSELPESYLDRAGGPDFFSGEDDMLAVYPLIDRDGGVTRYGWGWFDPHHTSLFQRIGAIEGTEVKHTPRVDAIPAEVYEEMMRTAEQRWSEPWRTGVIEAFQAREVVATPITEYLPQRVVNGRIGVLGDAAHAQTPMTGAGFEEAVADAAALAEALDGVEVEEGLARYESARLVEMRNRVSAGQSFSRSFAGV</sequence>
<dbReference type="PRINTS" id="PR00420">
    <property type="entry name" value="RNGMNOXGNASE"/>
</dbReference>
<dbReference type="GO" id="GO:0004497">
    <property type="term" value="F:monooxygenase activity"/>
    <property type="evidence" value="ECO:0007669"/>
    <property type="project" value="UniProtKB-KW"/>
</dbReference>
<keyword evidence="2" id="KW-0285">Flavoprotein</keyword>
<name>A0A4R6PI74_NOCIG</name>
<gene>
    <name evidence="7" type="ORF">DFR75_104137</name>
</gene>
<dbReference type="GO" id="GO:0071949">
    <property type="term" value="F:FAD binding"/>
    <property type="evidence" value="ECO:0007669"/>
    <property type="project" value="InterPro"/>
</dbReference>
<accession>A0A4R6PI74</accession>
<dbReference type="EMBL" id="SNXK01000004">
    <property type="protein sequence ID" value="TDP37787.1"/>
    <property type="molecule type" value="Genomic_DNA"/>
</dbReference>
<dbReference type="InterPro" id="IPR036188">
    <property type="entry name" value="FAD/NAD-bd_sf"/>
</dbReference>